<feature type="domain" description="DNA primase/polymerase bifunctional N-terminal" evidence="3">
    <location>
        <begin position="27"/>
        <end position="193"/>
    </location>
</feature>
<dbReference type="OrthoDB" id="3218228at2"/>
<reference evidence="4 5" key="1">
    <citation type="submission" date="2019-01" db="EMBL/GenBank/DDBJ databases">
        <title>Genome sequencing of strain FW10M-9.</title>
        <authorList>
            <person name="Heo J."/>
            <person name="Kim S.-J."/>
            <person name="Kim J.-S."/>
            <person name="Hong S.-B."/>
            <person name="Kwon S.-W."/>
        </authorList>
    </citation>
    <scope>NUCLEOTIDE SEQUENCE [LARGE SCALE GENOMIC DNA]</scope>
    <source>
        <strain evidence="4 5">FW10M-9</strain>
    </source>
</reference>
<gene>
    <name evidence="4" type="ORF">ET471_00005</name>
</gene>
<dbReference type="CDD" id="cd04859">
    <property type="entry name" value="Prim_Pol"/>
    <property type="match status" value="1"/>
</dbReference>
<proteinExistence type="predicted"/>
<dbReference type="AlphaFoldDB" id="A0A4P6F5X1"/>
<evidence type="ECO:0008006" key="6">
    <source>
        <dbReference type="Google" id="ProtNLM"/>
    </source>
</evidence>
<dbReference type="SUPFAM" id="SSF56747">
    <property type="entry name" value="Prim-pol domain"/>
    <property type="match status" value="1"/>
</dbReference>
<dbReference type="InterPro" id="IPR014820">
    <property type="entry name" value="PriCT_1"/>
</dbReference>
<keyword evidence="5" id="KW-1185">Reference proteome</keyword>
<feature type="region of interest" description="Disordered" evidence="1">
    <location>
        <begin position="280"/>
        <end position="303"/>
    </location>
</feature>
<dbReference type="KEGG" id="xya:ET471_00005"/>
<dbReference type="SMART" id="SM00943">
    <property type="entry name" value="Prim-Pol"/>
    <property type="match status" value="1"/>
</dbReference>
<dbReference type="InterPro" id="IPR015330">
    <property type="entry name" value="DNA_primase/pol_bifunc_N"/>
</dbReference>
<protein>
    <recommendedName>
        <fullName evidence="6">DNA primase</fullName>
    </recommendedName>
</protein>
<sequence length="303" mass="31880">MSTTTPSPPGSLALLRRATRAPSLPSAAYDIARADLPVFPCAPTAKQPLTQRGFRDATTDLDQVASWWARRPDANIGLPTGAASGFDVVDVDLKGEDATGFPAWELARRAGLVSGWSMVVRTPSGGIHAYFEHAVGVEQRSWTSPRTHVDFRGDGGYVVVPPSWCVTVSGPRRYEVITVAHHPTSPVDAIALRAFLDPPRPVPTFPTAVTPGMGASPERLAAFVAGLPEGGRNAGLHWAACRMVEGGFGLASTLSALGDAAQHAGLGVPEIDRTIRSAFRTTTPLPDLGGGGRRPDPAPEVTQ</sequence>
<accession>A0A4P6F5X1</accession>
<dbReference type="EMBL" id="CP035493">
    <property type="protein sequence ID" value="QAY68627.1"/>
    <property type="molecule type" value="Genomic_DNA"/>
</dbReference>
<evidence type="ECO:0000259" key="2">
    <source>
        <dbReference type="SMART" id="SM00942"/>
    </source>
</evidence>
<evidence type="ECO:0000256" key="1">
    <source>
        <dbReference type="SAM" id="MobiDB-lite"/>
    </source>
</evidence>
<dbReference type="Pfam" id="PF09250">
    <property type="entry name" value="Prim-Pol"/>
    <property type="match status" value="1"/>
</dbReference>
<feature type="domain" description="Primase C-terminal 1" evidence="2">
    <location>
        <begin position="221"/>
        <end position="284"/>
    </location>
</feature>
<evidence type="ECO:0000259" key="3">
    <source>
        <dbReference type="SMART" id="SM00943"/>
    </source>
</evidence>
<organism evidence="4 5">
    <name type="scientific">Xylanimonas protaetiae</name>
    <dbReference type="NCBI Taxonomy" id="2509457"/>
    <lineage>
        <taxon>Bacteria</taxon>
        <taxon>Bacillati</taxon>
        <taxon>Actinomycetota</taxon>
        <taxon>Actinomycetes</taxon>
        <taxon>Micrococcales</taxon>
        <taxon>Promicromonosporaceae</taxon>
        <taxon>Xylanimonas</taxon>
    </lineage>
</organism>
<evidence type="ECO:0000313" key="5">
    <source>
        <dbReference type="Proteomes" id="UP000292118"/>
    </source>
</evidence>
<evidence type="ECO:0000313" key="4">
    <source>
        <dbReference type="EMBL" id="QAY68627.1"/>
    </source>
</evidence>
<dbReference type="Proteomes" id="UP000292118">
    <property type="component" value="Chromosome"/>
</dbReference>
<name>A0A4P6F5X1_9MICO</name>
<dbReference type="RefSeq" id="WP_129186030.1">
    <property type="nucleotide sequence ID" value="NZ_CP035493.1"/>
</dbReference>
<dbReference type="SMART" id="SM00942">
    <property type="entry name" value="PriCT_1"/>
    <property type="match status" value="1"/>
</dbReference>